<dbReference type="OrthoDB" id="1055148at2759"/>
<dbReference type="PANTHER" id="PTHR24300">
    <property type="entry name" value="CYTOCHROME P450 508A4-RELATED"/>
    <property type="match status" value="1"/>
</dbReference>
<comment type="caution">
    <text evidence="16">The sequence shown here is derived from an EMBL/GenBank/DDBJ whole genome shotgun (WGS) entry which is preliminary data.</text>
</comment>
<comment type="subcellular location">
    <subcellularLocation>
        <location evidence="3">Endoplasmic reticulum membrane</location>
        <topology evidence="3">Peripheral membrane protein</topology>
    </subcellularLocation>
    <subcellularLocation>
        <location evidence="2">Microsome membrane</location>
        <topology evidence="2">Peripheral membrane protein</topology>
    </subcellularLocation>
</comment>
<dbReference type="SUPFAM" id="SSF48264">
    <property type="entry name" value="Cytochrome P450"/>
    <property type="match status" value="1"/>
</dbReference>
<gene>
    <name evidence="16" type="ORF">CAMP_LOCUS17621</name>
</gene>
<evidence type="ECO:0000256" key="15">
    <source>
        <dbReference type="SAM" id="Phobius"/>
    </source>
</evidence>
<dbReference type="InterPro" id="IPR050182">
    <property type="entry name" value="Cytochrome_P450_fam2"/>
</dbReference>
<dbReference type="GO" id="GO:0005506">
    <property type="term" value="F:iron ion binding"/>
    <property type="evidence" value="ECO:0007669"/>
    <property type="project" value="InterPro"/>
</dbReference>
<evidence type="ECO:0000256" key="12">
    <source>
        <dbReference type="ARBA" id="ARBA00023136"/>
    </source>
</evidence>
<dbReference type="Pfam" id="PF00067">
    <property type="entry name" value="p450"/>
    <property type="match status" value="1"/>
</dbReference>
<keyword evidence="8" id="KW-0492">Microsome</keyword>
<reference evidence="16" key="1">
    <citation type="submission" date="2022-11" db="EMBL/GenBank/DDBJ databases">
        <authorList>
            <person name="Kikuchi T."/>
        </authorList>
    </citation>
    <scope>NUCLEOTIDE SEQUENCE</scope>
    <source>
        <strain evidence="16">PS1010</strain>
    </source>
</reference>
<dbReference type="CDD" id="cd20617">
    <property type="entry name" value="CYP1_2-like"/>
    <property type="match status" value="1"/>
</dbReference>
<feature type="transmembrane region" description="Helical" evidence="15">
    <location>
        <begin position="14"/>
        <end position="35"/>
    </location>
</feature>
<proteinExistence type="inferred from homology"/>
<evidence type="ECO:0000256" key="2">
    <source>
        <dbReference type="ARBA" id="ARBA00004174"/>
    </source>
</evidence>
<dbReference type="GO" id="GO:0006805">
    <property type="term" value="P:xenobiotic metabolic process"/>
    <property type="evidence" value="ECO:0007669"/>
    <property type="project" value="TreeGrafter"/>
</dbReference>
<protein>
    <submittedName>
        <fullName evidence="16">Uncharacterized protein</fullName>
    </submittedName>
</protein>
<dbReference type="PRINTS" id="PR00385">
    <property type="entry name" value="P450"/>
</dbReference>
<dbReference type="GO" id="GO:0006082">
    <property type="term" value="P:organic acid metabolic process"/>
    <property type="evidence" value="ECO:0007669"/>
    <property type="project" value="TreeGrafter"/>
</dbReference>
<evidence type="ECO:0000256" key="9">
    <source>
        <dbReference type="ARBA" id="ARBA00023002"/>
    </source>
</evidence>
<dbReference type="GO" id="GO:0020037">
    <property type="term" value="F:heme binding"/>
    <property type="evidence" value="ECO:0007669"/>
    <property type="project" value="InterPro"/>
</dbReference>
<dbReference type="PANTHER" id="PTHR24300:SF403">
    <property type="entry name" value="CYTOCHROME P450 306A1"/>
    <property type="match status" value="1"/>
</dbReference>
<name>A0A9P1IZ01_9PELO</name>
<accession>A0A9P1IZ01</accession>
<keyword evidence="15" id="KW-1133">Transmembrane helix</keyword>
<feature type="binding site" description="axial binding residue" evidence="13">
    <location>
        <position position="475"/>
    </location>
    <ligand>
        <name>heme</name>
        <dbReference type="ChEBI" id="CHEBI:30413"/>
    </ligand>
    <ligandPart>
        <name>Fe</name>
        <dbReference type="ChEBI" id="CHEBI:18248"/>
    </ligandPart>
</feature>
<evidence type="ECO:0000313" key="16">
    <source>
        <dbReference type="EMBL" id="CAI5454984.1"/>
    </source>
</evidence>
<organism evidence="16 17">
    <name type="scientific">Caenorhabditis angaria</name>
    <dbReference type="NCBI Taxonomy" id="860376"/>
    <lineage>
        <taxon>Eukaryota</taxon>
        <taxon>Metazoa</taxon>
        <taxon>Ecdysozoa</taxon>
        <taxon>Nematoda</taxon>
        <taxon>Chromadorea</taxon>
        <taxon>Rhabditida</taxon>
        <taxon>Rhabditina</taxon>
        <taxon>Rhabditomorpha</taxon>
        <taxon>Rhabditoidea</taxon>
        <taxon>Rhabditidae</taxon>
        <taxon>Peloderinae</taxon>
        <taxon>Caenorhabditis</taxon>
    </lineage>
</organism>
<dbReference type="FunFam" id="1.10.630.10:FF:000238">
    <property type="entry name" value="Cytochrome P450 2A6"/>
    <property type="match status" value="1"/>
</dbReference>
<evidence type="ECO:0000256" key="11">
    <source>
        <dbReference type="ARBA" id="ARBA00023033"/>
    </source>
</evidence>
<keyword evidence="9 14" id="KW-0560">Oxidoreductase</keyword>
<evidence type="ECO:0000313" key="17">
    <source>
        <dbReference type="Proteomes" id="UP001152747"/>
    </source>
</evidence>
<keyword evidence="6 13" id="KW-0479">Metal-binding</keyword>
<comment type="cofactor">
    <cofactor evidence="1 13">
        <name>heme</name>
        <dbReference type="ChEBI" id="CHEBI:30413"/>
    </cofactor>
</comment>
<evidence type="ECO:0000256" key="14">
    <source>
        <dbReference type="RuleBase" id="RU000461"/>
    </source>
</evidence>
<dbReference type="InterPro" id="IPR017972">
    <property type="entry name" value="Cyt_P450_CS"/>
</dbReference>
<comment type="similarity">
    <text evidence="4 14">Belongs to the cytochrome P450 family.</text>
</comment>
<evidence type="ECO:0000256" key="6">
    <source>
        <dbReference type="ARBA" id="ARBA00022723"/>
    </source>
</evidence>
<dbReference type="InterPro" id="IPR001128">
    <property type="entry name" value="Cyt_P450"/>
</dbReference>
<dbReference type="GO" id="GO:0016712">
    <property type="term" value="F:oxidoreductase activity, acting on paired donors, with incorporation or reduction of molecular oxygen, reduced flavin or flavoprotein as one donor, and incorporation of one atom of oxygen"/>
    <property type="evidence" value="ECO:0007669"/>
    <property type="project" value="TreeGrafter"/>
</dbReference>
<keyword evidence="10 13" id="KW-0408">Iron</keyword>
<dbReference type="AlphaFoldDB" id="A0A9P1IZ01"/>
<evidence type="ECO:0000256" key="7">
    <source>
        <dbReference type="ARBA" id="ARBA00022824"/>
    </source>
</evidence>
<evidence type="ECO:0000256" key="8">
    <source>
        <dbReference type="ARBA" id="ARBA00022848"/>
    </source>
</evidence>
<evidence type="ECO:0000256" key="10">
    <source>
        <dbReference type="ARBA" id="ARBA00023004"/>
    </source>
</evidence>
<evidence type="ECO:0000256" key="3">
    <source>
        <dbReference type="ARBA" id="ARBA00004406"/>
    </source>
</evidence>
<dbReference type="EMBL" id="CANHGI010000006">
    <property type="protein sequence ID" value="CAI5454984.1"/>
    <property type="molecule type" value="Genomic_DNA"/>
</dbReference>
<evidence type="ECO:0000256" key="1">
    <source>
        <dbReference type="ARBA" id="ARBA00001971"/>
    </source>
</evidence>
<evidence type="ECO:0000256" key="4">
    <source>
        <dbReference type="ARBA" id="ARBA00010617"/>
    </source>
</evidence>
<keyword evidence="12 15" id="KW-0472">Membrane</keyword>
<dbReference type="PRINTS" id="PR00463">
    <property type="entry name" value="EP450I"/>
</dbReference>
<dbReference type="GO" id="GO:0005789">
    <property type="term" value="C:endoplasmic reticulum membrane"/>
    <property type="evidence" value="ECO:0007669"/>
    <property type="project" value="UniProtKB-SubCell"/>
</dbReference>
<keyword evidence="17" id="KW-1185">Reference proteome</keyword>
<dbReference type="InterPro" id="IPR036396">
    <property type="entry name" value="Cyt_P450_sf"/>
</dbReference>
<dbReference type="Gene3D" id="1.10.630.10">
    <property type="entry name" value="Cytochrome P450"/>
    <property type="match status" value="1"/>
</dbReference>
<keyword evidence="15" id="KW-0812">Transmembrane</keyword>
<dbReference type="PROSITE" id="PS00086">
    <property type="entry name" value="CYTOCHROME_P450"/>
    <property type="match status" value="1"/>
</dbReference>
<keyword evidence="7" id="KW-0256">Endoplasmic reticulum</keyword>
<dbReference type="InterPro" id="IPR002401">
    <property type="entry name" value="Cyt_P450_E_grp-I"/>
</dbReference>
<dbReference type="Proteomes" id="UP001152747">
    <property type="component" value="Unassembled WGS sequence"/>
</dbReference>
<evidence type="ECO:0000256" key="5">
    <source>
        <dbReference type="ARBA" id="ARBA00022617"/>
    </source>
</evidence>
<keyword evidence="5 13" id="KW-0349">Heme</keyword>
<keyword evidence="11 14" id="KW-0503">Monooxygenase</keyword>
<feature type="transmembrane region" description="Helical" evidence="15">
    <location>
        <begin position="47"/>
        <end position="65"/>
    </location>
</feature>
<evidence type="ECO:0000256" key="13">
    <source>
        <dbReference type="PIRSR" id="PIRSR602401-1"/>
    </source>
</evidence>
<sequence>MEPSRRNFILFRDWALFIFSHLLTIAIYAVALKWLNSLLPGLFTPSWWIIRLVIAHFSYLIYSHFQRSLTLPPGPPPMIIFGNSPCVSVVTPEVTFLEYRELYGPVFTLHLGKPTVVLASHETIHQGLITEGPHTAGRSSNESFTLFTNDRENGDGIILAMRQKWRDMRSEITRFMGGLYGDRIDEIIRYHTRLLETEMLKISEHKGLIDLRDPLAGAIANVIQQITIGKTFMFQDQEFQDQLRDINAVVKEIMTGEVFLVNRFPVLKMLPEGLLRKWTNYKKSGFRLQQWFRTILEDHLINRHQGDYMSYMVERKESGKAMFKDLSIILTCGDIWTGGMETTVTTLRWGIIYLLKNMEVQEKCHREIVEVFGEEEPEMRRMLETPYVRATISEIQRLANVLPWAIPHKTLATCTIGGYTIPENTDLIPGIGAVLNDPEIFEDPKKFDPERFLDKSGNYVTLEKFRPFGLGPRSCLGERIARTELYMIFCTLVQNFKFYLNENDPVPSTDRVIGGITAPPQPFAVRLEYRNIRPVK</sequence>
<dbReference type="GO" id="GO:0008395">
    <property type="term" value="F:steroid hydroxylase activity"/>
    <property type="evidence" value="ECO:0007669"/>
    <property type="project" value="TreeGrafter"/>
</dbReference>